<dbReference type="Proteomes" id="UP000308886">
    <property type="component" value="Unassembled WGS sequence"/>
</dbReference>
<evidence type="ECO:0000313" key="2">
    <source>
        <dbReference type="Proteomes" id="UP000308886"/>
    </source>
</evidence>
<protein>
    <submittedName>
        <fullName evidence="1">HTH domain-containing protein</fullName>
    </submittedName>
</protein>
<organism evidence="1 2">
    <name type="scientific">Palleniella muris</name>
    <dbReference type="NCBI Taxonomy" id="3038145"/>
    <lineage>
        <taxon>Bacteria</taxon>
        <taxon>Pseudomonadati</taxon>
        <taxon>Bacteroidota</taxon>
        <taxon>Bacteroidia</taxon>
        <taxon>Bacteroidales</taxon>
        <taxon>Prevotellaceae</taxon>
        <taxon>Palleniella</taxon>
    </lineage>
</organism>
<gene>
    <name evidence="1" type="ORF">E5358_01715</name>
</gene>
<proteinExistence type="predicted"/>
<sequence>MQKIIMFPAVRWYIRTNGINRKRDNAIIIHRAIKELKKKQPDISIKELSDKLKVSVNTIKKTS</sequence>
<reference evidence="1" key="1">
    <citation type="submission" date="2019-04" db="EMBL/GenBank/DDBJ databases">
        <title>Microbes associate with the intestines of laboratory mice.</title>
        <authorList>
            <person name="Navarre W."/>
            <person name="Wong E."/>
            <person name="Huang K."/>
            <person name="Tropini C."/>
            <person name="Ng K."/>
            <person name="Yu B."/>
        </authorList>
    </citation>
    <scope>NUCLEOTIDE SEQUENCE</scope>
    <source>
        <strain evidence="1">NM73_A23</strain>
    </source>
</reference>
<accession>A0AC61QTM1</accession>
<evidence type="ECO:0000313" key="1">
    <source>
        <dbReference type="EMBL" id="TGX83914.1"/>
    </source>
</evidence>
<dbReference type="EMBL" id="SRZC01000002">
    <property type="protein sequence ID" value="TGX83914.1"/>
    <property type="molecule type" value="Genomic_DNA"/>
</dbReference>
<name>A0AC61QTM1_9BACT</name>
<keyword evidence="2" id="KW-1185">Reference proteome</keyword>
<comment type="caution">
    <text evidence="1">The sequence shown here is derived from an EMBL/GenBank/DDBJ whole genome shotgun (WGS) entry which is preliminary data.</text>
</comment>